<evidence type="ECO:0000256" key="4">
    <source>
        <dbReference type="PIRSR" id="PIRSR006806-1"/>
    </source>
</evidence>
<dbReference type="GO" id="GO:0035999">
    <property type="term" value="P:tetrahydrofolate interconversion"/>
    <property type="evidence" value="ECO:0007669"/>
    <property type="project" value="TreeGrafter"/>
</dbReference>
<dbReference type="EC" id="6.3.3.2" evidence="5"/>
<dbReference type="STRING" id="520762.AN619_23370"/>
<feature type="binding site" evidence="4">
    <location>
        <position position="53"/>
    </location>
    <ligand>
        <name>substrate</name>
    </ligand>
</feature>
<keyword evidence="5" id="KW-0460">Magnesium</keyword>
<evidence type="ECO:0000313" key="7">
    <source>
        <dbReference type="Proteomes" id="UP000070456"/>
    </source>
</evidence>
<dbReference type="OrthoDB" id="9801938at2"/>
<evidence type="ECO:0000256" key="3">
    <source>
        <dbReference type="ARBA" id="ARBA00022840"/>
    </source>
</evidence>
<dbReference type="GO" id="GO:0009396">
    <property type="term" value="P:folic acid-containing compound biosynthetic process"/>
    <property type="evidence" value="ECO:0007669"/>
    <property type="project" value="TreeGrafter"/>
</dbReference>
<organism evidence="6 7">
    <name type="scientific">Thermotalea metallivorans</name>
    <dbReference type="NCBI Taxonomy" id="520762"/>
    <lineage>
        <taxon>Bacteria</taxon>
        <taxon>Bacillati</taxon>
        <taxon>Bacillota</taxon>
        <taxon>Clostridia</taxon>
        <taxon>Peptostreptococcales</taxon>
        <taxon>Thermotaleaceae</taxon>
        <taxon>Thermotalea</taxon>
    </lineage>
</organism>
<proteinExistence type="inferred from homology"/>
<evidence type="ECO:0000256" key="1">
    <source>
        <dbReference type="ARBA" id="ARBA00010638"/>
    </source>
</evidence>
<dbReference type="Pfam" id="PF01812">
    <property type="entry name" value="5-FTHF_cyc-lig"/>
    <property type="match status" value="1"/>
</dbReference>
<keyword evidence="7" id="KW-1185">Reference proteome</keyword>
<dbReference type="GO" id="GO:0046872">
    <property type="term" value="F:metal ion binding"/>
    <property type="evidence" value="ECO:0007669"/>
    <property type="project" value="UniProtKB-KW"/>
</dbReference>
<dbReference type="GO" id="GO:0030272">
    <property type="term" value="F:5-formyltetrahydrofolate cyclo-ligase activity"/>
    <property type="evidence" value="ECO:0007669"/>
    <property type="project" value="UniProtKB-EC"/>
</dbReference>
<feature type="binding site" evidence="4">
    <location>
        <begin position="2"/>
        <end position="6"/>
    </location>
    <ligand>
        <name>ATP</name>
        <dbReference type="ChEBI" id="CHEBI:30616"/>
    </ligand>
</feature>
<comment type="caution">
    <text evidence="6">The sequence shown here is derived from an EMBL/GenBank/DDBJ whole genome shotgun (WGS) entry which is preliminary data.</text>
</comment>
<feature type="binding site" evidence="4">
    <location>
        <begin position="133"/>
        <end position="141"/>
    </location>
    <ligand>
        <name>ATP</name>
        <dbReference type="ChEBI" id="CHEBI:30616"/>
    </ligand>
</feature>
<comment type="catalytic activity">
    <reaction evidence="5">
        <text>(6S)-5-formyl-5,6,7,8-tetrahydrofolate + ATP = (6R)-5,10-methenyltetrahydrofolate + ADP + phosphate</text>
        <dbReference type="Rhea" id="RHEA:10488"/>
        <dbReference type="ChEBI" id="CHEBI:30616"/>
        <dbReference type="ChEBI" id="CHEBI:43474"/>
        <dbReference type="ChEBI" id="CHEBI:57455"/>
        <dbReference type="ChEBI" id="CHEBI:57457"/>
        <dbReference type="ChEBI" id="CHEBI:456216"/>
        <dbReference type="EC" id="6.3.3.2"/>
    </reaction>
</comment>
<keyword evidence="6" id="KW-0436">Ligase</keyword>
<reference evidence="6 7" key="1">
    <citation type="submission" date="2015-12" db="EMBL/GenBank/DDBJ databases">
        <title>Draft genome sequence of the thermoanaerobe Thermotalea metallivorans, an isolate from the runoff channel of the Great Artesian Basin, Australia.</title>
        <authorList>
            <person name="Patel B.K."/>
        </authorList>
    </citation>
    <scope>NUCLEOTIDE SEQUENCE [LARGE SCALE GENOMIC DNA]</scope>
    <source>
        <strain evidence="6 7">B2-1</strain>
    </source>
</reference>
<dbReference type="NCBIfam" id="TIGR02727">
    <property type="entry name" value="MTHFS_bact"/>
    <property type="match status" value="1"/>
</dbReference>
<name>A0A140L1L4_9FIRM</name>
<feature type="binding site" evidence="4">
    <location>
        <position position="48"/>
    </location>
    <ligand>
        <name>substrate</name>
    </ligand>
</feature>
<evidence type="ECO:0000256" key="5">
    <source>
        <dbReference type="RuleBase" id="RU361279"/>
    </source>
</evidence>
<dbReference type="AlphaFoldDB" id="A0A140L1L4"/>
<gene>
    <name evidence="6" type="ORF">AN619_23370</name>
</gene>
<dbReference type="PATRIC" id="fig|520762.4.peg.2577"/>
<dbReference type="PANTHER" id="PTHR23407:SF1">
    <property type="entry name" value="5-FORMYLTETRAHYDROFOLATE CYCLO-LIGASE"/>
    <property type="match status" value="1"/>
</dbReference>
<keyword evidence="5" id="KW-0479">Metal-binding</keyword>
<keyword evidence="3 4" id="KW-0067">ATP-binding</keyword>
<evidence type="ECO:0000313" key="6">
    <source>
        <dbReference type="EMBL" id="KXG74439.1"/>
    </source>
</evidence>
<evidence type="ECO:0000256" key="2">
    <source>
        <dbReference type="ARBA" id="ARBA00022741"/>
    </source>
</evidence>
<accession>A0A140L1L4</accession>
<protein>
    <recommendedName>
        <fullName evidence="5">5-formyltetrahydrofolate cyclo-ligase</fullName>
        <ecNumber evidence="5">6.3.3.2</ecNumber>
    </recommendedName>
</protein>
<dbReference type="Gene3D" id="3.40.50.10420">
    <property type="entry name" value="NagB/RpiA/CoA transferase-like"/>
    <property type="match status" value="1"/>
</dbReference>
<dbReference type="PANTHER" id="PTHR23407">
    <property type="entry name" value="ATPASE INHIBITOR/5-FORMYLTETRAHYDROFOLATE CYCLO-LIGASE"/>
    <property type="match status" value="1"/>
</dbReference>
<sequence length="190" mass="21863">MKNKIRKQILEARKALSAEEVINKSTKIFHRLQHFPLYQNARHVLAYIDFRNEVKTDLIIKDLLSSKKNVMIPVSIPETKEMIISQLFNPEKELAKGAYGILEPKKEFIRKVSPDDLDLILVPGIAFDMKGYRIGYGGGYYDRFLGQQIKKIPSVALAYDFQIIATVPRDFFDHPVDYIITETRTIACNS</sequence>
<dbReference type="InterPro" id="IPR037171">
    <property type="entry name" value="NagB/RpiA_transferase-like"/>
</dbReference>
<dbReference type="Proteomes" id="UP000070456">
    <property type="component" value="Unassembled WGS sequence"/>
</dbReference>
<dbReference type="GO" id="GO:0005524">
    <property type="term" value="F:ATP binding"/>
    <property type="evidence" value="ECO:0007669"/>
    <property type="project" value="UniProtKB-KW"/>
</dbReference>
<dbReference type="PIRSF" id="PIRSF006806">
    <property type="entry name" value="FTHF_cligase"/>
    <property type="match status" value="1"/>
</dbReference>
<dbReference type="InterPro" id="IPR024185">
    <property type="entry name" value="FTHF_cligase-like_sf"/>
</dbReference>
<keyword evidence="2 4" id="KW-0547">Nucleotide-binding</keyword>
<dbReference type="EMBL" id="LOEE01000054">
    <property type="protein sequence ID" value="KXG74439.1"/>
    <property type="molecule type" value="Genomic_DNA"/>
</dbReference>
<dbReference type="SUPFAM" id="SSF100950">
    <property type="entry name" value="NagB/RpiA/CoA transferase-like"/>
    <property type="match status" value="1"/>
</dbReference>
<dbReference type="InterPro" id="IPR002698">
    <property type="entry name" value="FTHF_cligase"/>
</dbReference>
<comment type="cofactor">
    <cofactor evidence="5">
        <name>Mg(2+)</name>
        <dbReference type="ChEBI" id="CHEBI:18420"/>
    </cofactor>
</comment>
<comment type="similarity">
    <text evidence="1 5">Belongs to the 5-formyltetrahydrofolate cyclo-ligase family.</text>
</comment>
<dbReference type="RefSeq" id="WP_068557132.1">
    <property type="nucleotide sequence ID" value="NZ_LOEE01000054.1"/>
</dbReference>